<gene>
    <name evidence="3" type="ORF">SAMN02744040_01009</name>
</gene>
<dbReference type="GO" id="GO:0015074">
    <property type="term" value="P:DNA integration"/>
    <property type="evidence" value="ECO:0007669"/>
    <property type="project" value="InterPro"/>
</dbReference>
<dbReference type="STRING" id="1123350.SAMN02744040_01009"/>
<sequence>MNDIHIIDRNGKNNYSYITIRRGKGNKYREVLLNNKAKKAVLEYLKVRPLSKRNKLFIGQRENLTRSTINRIIEKY</sequence>
<name>A0A1M5QKU4_9FIRM</name>
<evidence type="ECO:0000256" key="1">
    <source>
        <dbReference type="ARBA" id="ARBA00023172"/>
    </source>
</evidence>
<keyword evidence="4" id="KW-1185">Reference proteome</keyword>
<dbReference type="AlphaFoldDB" id="A0A1M5QKU4"/>
<protein>
    <submittedName>
        <fullName evidence="3">Phage integrase family protein</fullName>
    </submittedName>
</protein>
<dbReference type="Proteomes" id="UP000242520">
    <property type="component" value="Unassembled WGS sequence"/>
</dbReference>
<dbReference type="InterPro" id="IPR011010">
    <property type="entry name" value="DNA_brk_join_enz"/>
</dbReference>
<dbReference type="GO" id="GO:0003677">
    <property type="term" value="F:DNA binding"/>
    <property type="evidence" value="ECO:0007669"/>
    <property type="project" value="InterPro"/>
</dbReference>
<dbReference type="InterPro" id="IPR002104">
    <property type="entry name" value="Integrase_catalytic"/>
</dbReference>
<dbReference type="Gene3D" id="1.10.443.10">
    <property type="entry name" value="Intergrase catalytic core"/>
    <property type="match status" value="1"/>
</dbReference>
<proteinExistence type="predicted"/>
<evidence type="ECO:0000313" key="3">
    <source>
        <dbReference type="EMBL" id="SHH14608.1"/>
    </source>
</evidence>
<dbReference type="GO" id="GO:0006310">
    <property type="term" value="P:DNA recombination"/>
    <property type="evidence" value="ECO:0007669"/>
    <property type="project" value="UniProtKB-KW"/>
</dbReference>
<accession>A0A1M5QKU4</accession>
<dbReference type="InterPro" id="IPR013762">
    <property type="entry name" value="Integrase-like_cat_sf"/>
</dbReference>
<keyword evidence="1" id="KW-0233">DNA recombination</keyword>
<organism evidence="3 4">
    <name type="scientific">Tepidibacter thalassicus DSM 15285</name>
    <dbReference type="NCBI Taxonomy" id="1123350"/>
    <lineage>
        <taxon>Bacteria</taxon>
        <taxon>Bacillati</taxon>
        <taxon>Bacillota</taxon>
        <taxon>Clostridia</taxon>
        <taxon>Peptostreptococcales</taxon>
        <taxon>Peptostreptococcaceae</taxon>
        <taxon>Tepidibacter</taxon>
    </lineage>
</organism>
<reference evidence="4" key="1">
    <citation type="submission" date="2016-11" db="EMBL/GenBank/DDBJ databases">
        <authorList>
            <person name="Varghese N."/>
            <person name="Submissions S."/>
        </authorList>
    </citation>
    <scope>NUCLEOTIDE SEQUENCE [LARGE SCALE GENOMIC DNA]</scope>
    <source>
        <strain evidence="4">DSM 15285</strain>
    </source>
</reference>
<feature type="domain" description="Tyr recombinase" evidence="2">
    <location>
        <begin position="1"/>
        <end position="76"/>
    </location>
</feature>
<dbReference type="EMBL" id="FQXH01000008">
    <property type="protein sequence ID" value="SHH14608.1"/>
    <property type="molecule type" value="Genomic_DNA"/>
</dbReference>
<dbReference type="PROSITE" id="PS51898">
    <property type="entry name" value="TYR_RECOMBINASE"/>
    <property type="match status" value="1"/>
</dbReference>
<evidence type="ECO:0000259" key="2">
    <source>
        <dbReference type="PROSITE" id="PS51898"/>
    </source>
</evidence>
<evidence type="ECO:0000313" key="4">
    <source>
        <dbReference type="Proteomes" id="UP000242520"/>
    </source>
</evidence>
<dbReference type="SUPFAM" id="SSF56349">
    <property type="entry name" value="DNA breaking-rejoining enzymes"/>
    <property type="match status" value="1"/>
</dbReference>